<dbReference type="InterPro" id="IPR051533">
    <property type="entry name" value="WaaL-like"/>
</dbReference>
<feature type="transmembrane region" description="Helical" evidence="5">
    <location>
        <begin position="79"/>
        <end position="95"/>
    </location>
</feature>
<keyword evidence="2 5" id="KW-0812">Transmembrane</keyword>
<organism evidence="7 8">
    <name type="scientific">Chitinophaga barathri</name>
    <dbReference type="NCBI Taxonomy" id="1647451"/>
    <lineage>
        <taxon>Bacteria</taxon>
        <taxon>Pseudomonadati</taxon>
        <taxon>Bacteroidota</taxon>
        <taxon>Chitinophagia</taxon>
        <taxon>Chitinophagales</taxon>
        <taxon>Chitinophagaceae</taxon>
        <taxon>Chitinophaga</taxon>
    </lineage>
</organism>
<dbReference type="GO" id="GO:0016874">
    <property type="term" value="F:ligase activity"/>
    <property type="evidence" value="ECO:0007669"/>
    <property type="project" value="UniProtKB-KW"/>
</dbReference>
<name>A0A3N4M4S4_9BACT</name>
<evidence type="ECO:0000313" key="8">
    <source>
        <dbReference type="Proteomes" id="UP000279089"/>
    </source>
</evidence>
<feature type="transmembrane region" description="Helical" evidence="5">
    <location>
        <begin position="163"/>
        <end position="185"/>
    </location>
</feature>
<feature type="transmembrane region" description="Helical" evidence="5">
    <location>
        <begin position="299"/>
        <end position="316"/>
    </location>
</feature>
<evidence type="ECO:0000256" key="1">
    <source>
        <dbReference type="ARBA" id="ARBA00004141"/>
    </source>
</evidence>
<feature type="transmembrane region" description="Helical" evidence="5">
    <location>
        <begin position="56"/>
        <end position="74"/>
    </location>
</feature>
<keyword evidence="8" id="KW-1185">Reference proteome</keyword>
<protein>
    <submittedName>
        <fullName evidence="7">O-antigen ligase domain-containing protein</fullName>
    </submittedName>
</protein>
<evidence type="ECO:0000259" key="6">
    <source>
        <dbReference type="Pfam" id="PF04932"/>
    </source>
</evidence>
<gene>
    <name evidence="7" type="ORF">EG028_26135</name>
</gene>
<evidence type="ECO:0000256" key="4">
    <source>
        <dbReference type="ARBA" id="ARBA00023136"/>
    </source>
</evidence>
<comment type="subcellular location">
    <subcellularLocation>
        <location evidence="1">Membrane</location>
        <topology evidence="1">Multi-pass membrane protein</topology>
    </subcellularLocation>
</comment>
<dbReference type="OrthoDB" id="783093at2"/>
<feature type="transmembrane region" description="Helical" evidence="5">
    <location>
        <begin position="321"/>
        <end position="339"/>
    </location>
</feature>
<keyword evidence="7" id="KW-0436">Ligase</keyword>
<evidence type="ECO:0000313" key="7">
    <source>
        <dbReference type="EMBL" id="RPD38144.1"/>
    </source>
</evidence>
<feature type="transmembrane region" description="Helical" evidence="5">
    <location>
        <begin position="29"/>
        <end position="50"/>
    </location>
</feature>
<proteinExistence type="predicted"/>
<dbReference type="Pfam" id="PF04932">
    <property type="entry name" value="Wzy_C"/>
    <property type="match status" value="1"/>
</dbReference>
<dbReference type="GO" id="GO:0016020">
    <property type="term" value="C:membrane"/>
    <property type="evidence" value="ECO:0007669"/>
    <property type="project" value="UniProtKB-SubCell"/>
</dbReference>
<evidence type="ECO:0000256" key="2">
    <source>
        <dbReference type="ARBA" id="ARBA00022692"/>
    </source>
</evidence>
<feature type="transmembrane region" description="Helical" evidence="5">
    <location>
        <begin position="277"/>
        <end position="293"/>
    </location>
</feature>
<dbReference type="InterPro" id="IPR007016">
    <property type="entry name" value="O-antigen_ligase-rel_domated"/>
</dbReference>
<feature type="transmembrane region" description="Helical" evidence="5">
    <location>
        <begin position="197"/>
        <end position="214"/>
    </location>
</feature>
<evidence type="ECO:0000256" key="5">
    <source>
        <dbReference type="SAM" id="Phobius"/>
    </source>
</evidence>
<dbReference type="PANTHER" id="PTHR37422:SF13">
    <property type="entry name" value="LIPOPOLYSACCHARIDE BIOSYNTHESIS PROTEIN PA4999-RELATED"/>
    <property type="match status" value="1"/>
</dbReference>
<comment type="caution">
    <text evidence="7">The sequence shown here is derived from an EMBL/GenBank/DDBJ whole genome shotgun (WGS) entry which is preliminary data.</text>
</comment>
<feature type="domain" description="O-antigen ligase-related" evidence="6">
    <location>
        <begin position="283"/>
        <end position="422"/>
    </location>
</feature>
<feature type="transmembrane region" description="Helical" evidence="5">
    <location>
        <begin position="446"/>
        <end position="465"/>
    </location>
</feature>
<feature type="transmembrane region" description="Helical" evidence="5">
    <location>
        <begin position="414"/>
        <end position="434"/>
    </location>
</feature>
<sequence>MNYSSINKKTGIFHSFANMLKRQIADRKLNSVLGYCLLGLVAGVIAFAVAKIDEKLGFLIIAGLIGGTVAFVCLLHTRLGFYLTVIVAFFVFYVNRMLNDALPVGVAVDAMILLTFIGIYLKKTIMKAKYWLHSKNAITVFFFLTLAYLLVEVFNPSMHSTAGWFFIFRKNLNFLFIFYIALHVFDSLAVVKEFIKLWLLLCFFAGVYGCFQEWHGLLGFEERWVNYDPQRYKLYFQAGSMRKFSFLSDPTAFGMLMADAIILALVIMMGHITRKQRWLLILIIVPMVLSMAYSGTRTANAMLPAGIIIFILMTITSKKTLAFAIFSIMVFMVVLFGPFHNGTINRVRTTFLFSEDGSYNVREVNRQRIQPYIIRHPLGGGPATSGVMGLRYNPAHYLAGFPPDSGYLHTALELGWLGLALTCAMYFVVLWTGIRNYYRTHSKEIKALYLAILAALYGYIIANYAQVAVGQLPGCFFFYAMMAVLIKLKTFDKEPEPKKI</sequence>
<accession>A0A3N4M4S4</accession>
<dbReference type="EMBL" id="RMBX01000017">
    <property type="protein sequence ID" value="RPD38144.1"/>
    <property type="molecule type" value="Genomic_DNA"/>
</dbReference>
<dbReference type="AlphaFoldDB" id="A0A3N4M4S4"/>
<keyword evidence="3 5" id="KW-1133">Transmembrane helix</keyword>
<keyword evidence="4 5" id="KW-0472">Membrane</keyword>
<dbReference type="PANTHER" id="PTHR37422">
    <property type="entry name" value="TEICHURONIC ACID BIOSYNTHESIS PROTEIN TUAE"/>
    <property type="match status" value="1"/>
</dbReference>
<feature type="transmembrane region" description="Helical" evidence="5">
    <location>
        <begin position="101"/>
        <end position="121"/>
    </location>
</feature>
<dbReference type="RefSeq" id="WP_120515991.1">
    <property type="nucleotide sequence ID" value="NZ_QXZY01000004.1"/>
</dbReference>
<dbReference type="Proteomes" id="UP000279089">
    <property type="component" value="Unassembled WGS sequence"/>
</dbReference>
<feature type="transmembrane region" description="Helical" evidence="5">
    <location>
        <begin position="251"/>
        <end position="270"/>
    </location>
</feature>
<reference evidence="8" key="1">
    <citation type="submission" date="2018-11" db="EMBL/GenBank/DDBJ databases">
        <title>Chitinophaga lutea sp.nov., isolate from arsenic contaminated soil.</title>
        <authorList>
            <person name="Zong Y."/>
        </authorList>
    </citation>
    <scope>NUCLEOTIDE SEQUENCE [LARGE SCALE GENOMIC DNA]</scope>
    <source>
        <strain evidence="8">YLT18</strain>
    </source>
</reference>
<feature type="transmembrane region" description="Helical" evidence="5">
    <location>
        <begin position="133"/>
        <end position="151"/>
    </location>
</feature>
<evidence type="ECO:0000256" key="3">
    <source>
        <dbReference type="ARBA" id="ARBA00022989"/>
    </source>
</evidence>